<dbReference type="STRING" id="112090.W4FXA4"/>
<gene>
    <name evidence="5" type="ORF">H257_13317</name>
</gene>
<dbReference type="InterPro" id="IPR002110">
    <property type="entry name" value="Ankyrin_rpt"/>
</dbReference>
<dbReference type="PROSITE" id="PS50297">
    <property type="entry name" value="ANK_REP_REGION"/>
    <property type="match status" value="7"/>
</dbReference>
<dbReference type="SMART" id="SM00248">
    <property type="entry name" value="ANK"/>
    <property type="match status" value="8"/>
</dbReference>
<feature type="compositionally biased region" description="Polar residues" evidence="4">
    <location>
        <begin position="784"/>
        <end position="795"/>
    </location>
</feature>
<dbReference type="SUPFAM" id="SSF48403">
    <property type="entry name" value="Ankyrin repeat"/>
    <property type="match status" value="2"/>
</dbReference>
<feature type="repeat" description="ANK" evidence="3">
    <location>
        <begin position="351"/>
        <end position="379"/>
    </location>
</feature>
<protein>
    <submittedName>
        <fullName evidence="5">Uncharacterized protein</fullName>
    </submittedName>
</protein>
<feature type="compositionally biased region" description="Polar residues" evidence="4">
    <location>
        <begin position="762"/>
        <end position="776"/>
    </location>
</feature>
<dbReference type="EMBL" id="KI913160">
    <property type="protein sequence ID" value="ETV71434.1"/>
    <property type="molecule type" value="Genomic_DNA"/>
</dbReference>
<feature type="region of interest" description="Disordered" evidence="4">
    <location>
        <begin position="762"/>
        <end position="807"/>
    </location>
</feature>
<evidence type="ECO:0000256" key="4">
    <source>
        <dbReference type="SAM" id="MobiDB-lite"/>
    </source>
</evidence>
<dbReference type="OrthoDB" id="194358at2759"/>
<dbReference type="PROSITE" id="PS50088">
    <property type="entry name" value="ANK_REPEAT"/>
    <property type="match status" value="7"/>
</dbReference>
<keyword evidence="1" id="KW-0677">Repeat</keyword>
<evidence type="ECO:0000256" key="1">
    <source>
        <dbReference type="ARBA" id="ARBA00022737"/>
    </source>
</evidence>
<sequence>MALVHATKHGKIEDVRACLNQGMPVDGSGDDWSPLMWAAFYGHQDVAQVLLDNGANIDFVFYQDNKNAIDCASENDQTAFLEFLKKIPSKGKPTLTPHKSTMSAINADVLVHGCKYGKVDDVRVCLEEGIEADGQGNEWTPFMWAAYYGHIDVAKVLVEFGADPDHVCYYDGKDATDAAKENNQNEFLEYLKTLPLKGKPAPPSHKSTMSAINADVLVHGCKYGKVDDVRVCLEEGIEADGQGNEWTPFMWAAYYGHIDVAKVLVEFGADPDHVCYYDGKDATDAAKENNQNEFLEYLKTLPLKGKPAPPSHKSTMSAINADVLVHGCKYGKVDDVRVCLEEGIEADGQGNEWTPFMWAAYYGHIDVAKVLVEFGADPDHVCYYDGKDATDAAKENNQNEFLDYLKTLPLKGKPAPPPHKSTMSAIYADVLIHGCKYGKVDDVRMCLKKGIEADGQGNEWTPFMWAAYYGHIDVAKLLVEFGADPDHVFHHDGKDATDVAKQNNQNEFLEYLKTLKAKPAPPSHKTTISAINADVLIHGCKYGKVDDVRVCLEEGIEADGQGNEWTPFMWAAYYGHIDVAKLLVEFGADPDHVFHHDGKDATDVAKQNNQNEFLEYLKTLKAKPAPPSHKTTISAINADVLIHGCKYGKVDDVRVCLEEGIEADGQGNEWTPFMWAAYYGHIDVAKVLVEFGADPDHVFHHDGKDATDAAKENNQNEFLEYLKTLPLKGKPALVTLNGQENSSYLGEATVCRVGTSGGAMDTASSILPSRVASSTSQEKDTSGSHDVSTAQTQPKGTKAPKACCVIQ</sequence>
<dbReference type="RefSeq" id="XP_009839099.1">
    <property type="nucleotide sequence ID" value="XM_009840797.1"/>
</dbReference>
<accession>W4FXA4</accession>
<feature type="repeat" description="ANK" evidence="3">
    <location>
        <begin position="30"/>
        <end position="58"/>
    </location>
</feature>
<dbReference type="Pfam" id="PF12796">
    <property type="entry name" value="Ank_2"/>
    <property type="match status" value="7"/>
</dbReference>
<feature type="repeat" description="ANK" evidence="3">
    <location>
        <begin position="244"/>
        <end position="272"/>
    </location>
</feature>
<dbReference type="AlphaFoldDB" id="W4FXA4"/>
<dbReference type="Gene3D" id="1.25.40.20">
    <property type="entry name" value="Ankyrin repeat-containing domain"/>
    <property type="match status" value="7"/>
</dbReference>
<dbReference type="PANTHER" id="PTHR24123">
    <property type="entry name" value="ANKYRIN REPEAT-CONTAINING"/>
    <property type="match status" value="1"/>
</dbReference>
<keyword evidence="2 3" id="KW-0040">ANK repeat</keyword>
<evidence type="ECO:0000256" key="2">
    <source>
        <dbReference type="ARBA" id="ARBA00023043"/>
    </source>
</evidence>
<dbReference type="InterPro" id="IPR036770">
    <property type="entry name" value="Ankyrin_rpt-contain_sf"/>
</dbReference>
<evidence type="ECO:0000256" key="3">
    <source>
        <dbReference type="PROSITE-ProRule" id="PRU00023"/>
    </source>
</evidence>
<name>W4FXA4_APHAT</name>
<dbReference type="PANTHER" id="PTHR24123:SF33">
    <property type="entry name" value="PROTEIN HOS4"/>
    <property type="match status" value="1"/>
</dbReference>
<feature type="repeat" description="ANK" evidence="3">
    <location>
        <begin position="458"/>
        <end position="486"/>
    </location>
</feature>
<dbReference type="GeneID" id="20815313"/>
<organism evidence="5">
    <name type="scientific">Aphanomyces astaci</name>
    <name type="common">Crayfish plague agent</name>
    <dbReference type="NCBI Taxonomy" id="112090"/>
    <lineage>
        <taxon>Eukaryota</taxon>
        <taxon>Sar</taxon>
        <taxon>Stramenopiles</taxon>
        <taxon>Oomycota</taxon>
        <taxon>Saprolegniomycetes</taxon>
        <taxon>Saprolegniales</taxon>
        <taxon>Verrucalvaceae</taxon>
        <taxon>Aphanomyces</taxon>
    </lineage>
</organism>
<dbReference type="VEuPathDB" id="FungiDB:H257_13317"/>
<reference evidence="5" key="1">
    <citation type="submission" date="2013-12" db="EMBL/GenBank/DDBJ databases">
        <title>The Genome Sequence of Aphanomyces astaci APO3.</title>
        <authorList>
            <consortium name="The Broad Institute Genomics Platform"/>
            <person name="Russ C."/>
            <person name="Tyler B."/>
            <person name="van West P."/>
            <person name="Dieguez-Uribeondo J."/>
            <person name="Young S.K."/>
            <person name="Zeng Q."/>
            <person name="Gargeya S."/>
            <person name="Fitzgerald M."/>
            <person name="Abouelleil A."/>
            <person name="Alvarado L."/>
            <person name="Chapman S.B."/>
            <person name="Gainer-Dewar J."/>
            <person name="Goldberg J."/>
            <person name="Griggs A."/>
            <person name="Gujja S."/>
            <person name="Hansen M."/>
            <person name="Howarth C."/>
            <person name="Imamovic A."/>
            <person name="Ireland A."/>
            <person name="Larimer J."/>
            <person name="McCowan C."/>
            <person name="Murphy C."/>
            <person name="Pearson M."/>
            <person name="Poon T.W."/>
            <person name="Priest M."/>
            <person name="Roberts A."/>
            <person name="Saif S."/>
            <person name="Shea T."/>
            <person name="Sykes S."/>
            <person name="Wortman J."/>
            <person name="Nusbaum C."/>
            <person name="Birren B."/>
        </authorList>
    </citation>
    <scope>NUCLEOTIDE SEQUENCE [LARGE SCALE GENOMIC DNA]</scope>
    <source>
        <strain evidence="5">APO3</strain>
    </source>
</reference>
<feature type="repeat" description="ANK" evidence="3">
    <location>
        <begin position="563"/>
        <end position="591"/>
    </location>
</feature>
<feature type="repeat" description="ANK" evidence="3">
    <location>
        <begin position="668"/>
        <end position="696"/>
    </location>
</feature>
<evidence type="ECO:0000313" key="5">
    <source>
        <dbReference type="EMBL" id="ETV71434.1"/>
    </source>
</evidence>
<feature type="repeat" description="ANK" evidence="3">
    <location>
        <begin position="137"/>
        <end position="165"/>
    </location>
</feature>
<proteinExistence type="predicted"/>
<dbReference type="InterPro" id="IPR051165">
    <property type="entry name" value="Multifunctional_ANK_Repeat"/>
</dbReference>